<evidence type="ECO:0000313" key="2">
    <source>
        <dbReference type="EMBL" id="CAB4346472.1"/>
    </source>
</evidence>
<name>A0A6J5ZYK7_9ZZZZ</name>
<feature type="domain" description="Periplasmic binding protein" evidence="1">
    <location>
        <begin position="41"/>
        <end position="290"/>
    </location>
</feature>
<dbReference type="InterPro" id="IPR028082">
    <property type="entry name" value="Peripla_BP_I"/>
</dbReference>
<dbReference type="AlphaFoldDB" id="A0A6J5ZYK7"/>
<sequence>MSAKGVGYESPPTSGPKPKAGKNIWVLSCSQSIPSCSYPAAQTVEAAKALGWGTTLYDTKLDPSRITEGYRQAVAAGADGIASYSMDCSISKAGLVAAKDANIPTVAAEALDDCGETLFSDIVSYTQGEFPAWWTQYGAAQATNVIVGTDAKAKVITINQVDFPMMMPTLAGFKAELKKSCAGCEVAQEVEFTVADIGPKLQEKVQQALVRNPDANAVYVVYDMLALGPDAAIRTSGRAKSLFVATAEGQASTMTELRSGAIQGAGVGIPQGWEAYATVDTLNRIMNGEKQAPSGMGLQAYDKTTNVPAEGRWEPPLDFKGVYLKTWGVG</sequence>
<proteinExistence type="predicted"/>
<accession>A0A6J5ZYK7</accession>
<dbReference type="Gene3D" id="3.40.50.2300">
    <property type="match status" value="2"/>
</dbReference>
<dbReference type="InterPro" id="IPR025997">
    <property type="entry name" value="SBP_2_dom"/>
</dbReference>
<protein>
    <submittedName>
        <fullName evidence="2">Unannotated protein</fullName>
    </submittedName>
</protein>
<dbReference type="SUPFAM" id="SSF53822">
    <property type="entry name" value="Periplasmic binding protein-like I"/>
    <property type="match status" value="1"/>
</dbReference>
<organism evidence="2">
    <name type="scientific">freshwater metagenome</name>
    <dbReference type="NCBI Taxonomy" id="449393"/>
    <lineage>
        <taxon>unclassified sequences</taxon>
        <taxon>metagenomes</taxon>
        <taxon>ecological metagenomes</taxon>
    </lineage>
</organism>
<dbReference type="EMBL" id="CAESAO010000148">
    <property type="protein sequence ID" value="CAB4346472.1"/>
    <property type="molecule type" value="Genomic_DNA"/>
</dbReference>
<gene>
    <name evidence="2" type="ORF">UFOPK3522_01376</name>
</gene>
<evidence type="ECO:0000259" key="1">
    <source>
        <dbReference type="Pfam" id="PF13407"/>
    </source>
</evidence>
<dbReference type="Pfam" id="PF13407">
    <property type="entry name" value="Peripla_BP_4"/>
    <property type="match status" value="1"/>
</dbReference>
<reference evidence="2" key="1">
    <citation type="submission" date="2020-05" db="EMBL/GenBank/DDBJ databases">
        <authorList>
            <person name="Chiriac C."/>
            <person name="Salcher M."/>
            <person name="Ghai R."/>
            <person name="Kavagutti S V."/>
        </authorList>
    </citation>
    <scope>NUCLEOTIDE SEQUENCE</scope>
</reference>